<name>A0ABR5T9I7_9BURK</name>
<reference evidence="1 2" key="1">
    <citation type="submission" date="2015-11" db="EMBL/GenBank/DDBJ databases">
        <authorList>
            <person name="Sahl J."/>
            <person name="Wagner D."/>
            <person name="Keim P."/>
        </authorList>
    </citation>
    <scope>NUCLEOTIDE SEQUENCE [LARGE SCALE GENOMIC DNA]</scope>
    <source>
        <strain evidence="1 2">BDU18</strain>
    </source>
</reference>
<gene>
    <name evidence="1" type="ORF">WS72_19145</name>
</gene>
<sequence>MHGLSRAKEWQPTINSGKRMRKYHTITRIVDTVYCEQKATFDRQYGDARPLSVRAKAAAGTFEHIRFQVEGQTRAAVDRRCFIATAVYGEHARETNFLRSWRDRVLLSSLVGRLLTRCYYAMSPCVARALERSPRAARVVRVGLDRVVALMGMPR</sequence>
<accession>A0ABR5T9I7</accession>
<organism evidence="1 2">
    <name type="scientific">Burkholderia savannae</name>
    <dbReference type="NCBI Taxonomy" id="1637837"/>
    <lineage>
        <taxon>Bacteria</taxon>
        <taxon>Pseudomonadati</taxon>
        <taxon>Pseudomonadota</taxon>
        <taxon>Betaproteobacteria</taxon>
        <taxon>Burkholderiales</taxon>
        <taxon>Burkholderiaceae</taxon>
        <taxon>Burkholderia</taxon>
        <taxon>pseudomallei group</taxon>
    </lineage>
</organism>
<proteinExistence type="predicted"/>
<evidence type="ECO:0000313" key="2">
    <source>
        <dbReference type="Proteomes" id="UP000070255"/>
    </source>
</evidence>
<dbReference type="Proteomes" id="UP000070255">
    <property type="component" value="Unassembled WGS sequence"/>
</dbReference>
<keyword evidence="2" id="KW-1185">Reference proteome</keyword>
<dbReference type="EMBL" id="LNJQ01000003">
    <property type="protein sequence ID" value="KWZ39529.1"/>
    <property type="molecule type" value="Genomic_DNA"/>
</dbReference>
<dbReference type="InterPro" id="IPR049886">
    <property type="entry name" value="CFI_box_CTERM_dom"/>
</dbReference>
<evidence type="ECO:0000313" key="1">
    <source>
        <dbReference type="EMBL" id="KWZ39529.1"/>
    </source>
</evidence>
<protein>
    <submittedName>
        <fullName evidence="1">Uncharacterized protein</fullName>
    </submittedName>
</protein>
<comment type="caution">
    <text evidence="1">The sequence shown here is derived from an EMBL/GenBank/DDBJ whole genome shotgun (WGS) entry which is preliminary data.</text>
</comment>
<dbReference type="NCBIfam" id="NF041770">
    <property type="entry name" value="CFI_box_CTERM"/>
    <property type="match status" value="1"/>
</dbReference>